<evidence type="ECO:0000313" key="3">
    <source>
        <dbReference type="Proteomes" id="UP001151752"/>
    </source>
</evidence>
<accession>A0A9Q0QMH8</accession>
<comment type="caution">
    <text evidence="2">The sequence shown here is derived from an EMBL/GenBank/DDBJ whole genome shotgun (WGS) entry which is preliminary data.</text>
</comment>
<dbReference type="Proteomes" id="UP001151752">
    <property type="component" value="Chromosome 2"/>
</dbReference>
<evidence type="ECO:0000313" key="2">
    <source>
        <dbReference type="EMBL" id="KAJ6709284.1"/>
    </source>
</evidence>
<reference evidence="2" key="1">
    <citation type="submission" date="2022-11" db="EMBL/GenBank/DDBJ databases">
        <authorList>
            <person name="Hyden B.L."/>
            <person name="Feng K."/>
            <person name="Yates T."/>
            <person name="Jawdy S."/>
            <person name="Smart L.B."/>
            <person name="Muchero W."/>
        </authorList>
    </citation>
    <scope>NUCLEOTIDE SEQUENCE</scope>
    <source>
        <tissue evidence="2">Shoot tip</tissue>
    </source>
</reference>
<protein>
    <submittedName>
        <fullName evidence="2">Uncharacterized protein</fullName>
    </submittedName>
</protein>
<evidence type="ECO:0000256" key="1">
    <source>
        <dbReference type="SAM" id="MobiDB-lite"/>
    </source>
</evidence>
<gene>
    <name evidence="2" type="ORF">OIU74_010395</name>
</gene>
<name>A0A9Q0QMH8_9ROSI</name>
<dbReference type="EMBL" id="JAPFFM010000015">
    <property type="protein sequence ID" value="KAJ6709284.1"/>
    <property type="molecule type" value="Genomic_DNA"/>
</dbReference>
<keyword evidence="3" id="KW-1185">Reference proteome</keyword>
<reference evidence="2" key="2">
    <citation type="journal article" date="2023" name="Int. J. Mol. Sci.">
        <title>De Novo Assembly and Annotation of 11 Diverse Shrub Willow (Salix) Genomes Reveals Novel Gene Organization in Sex-Linked Regions.</title>
        <authorList>
            <person name="Hyden B."/>
            <person name="Feng K."/>
            <person name="Yates T.B."/>
            <person name="Jawdy S."/>
            <person name="Cereghino C."/>
            <person name="Smart L.B."/>
            <person name="Muchero W."/>
        </authorList>
    </citation>
    <scope>NUCLEOTIDE SEQUENCE</scope>
    <source>
        <tissue evidence="2">Shoot tip</tissue>
    </source>
</reference>
<proteinExistence type="predicted"/>
<feature type="compositionally biased region" description="Basic and acidic residues" evidence="1">
    <location>
        <begin position="45"/>
        <end position="55"/>
    </location>
</feature>
<organism evidence="2 3">
    <name type="scientific">Salix koriyanagi</name>
    <dbReference type="NCBI Taxonomy" id="2511006"/>
    <lineage>
        <taxon>Eukaryota</taxon>
        <taxon>Viridiplantae</taxon>
        <taxon>Streptophyta</taxon>
        <taxon>Embryophyta</taxon>
        <taxon>Tracheophyta</taxon>
        <taxon>Spermatophyta</taxon>
        <taxon>Magnoliopsida</taxon>
        <taxon>eudicotyledons</taxon>
        <taxon>Gunneridae</taxon>
        <taxon>Pentapetalae</taxon>
        <taxon>rosids</taxon>
        <taxon>fabids</taxon>
        <taxon>Malpighiales</taxon>
        <taxon>Salicaceae</taxon>
        <taxon>Saliceae</taxon>
        <taxon>Salix</taxon>
    </lineage>
</organism>
<feature type="region of interest" description="Disordered" evidence="1">
    <location>
        <begin position="35"/>
        <end position="55"/>
    </location>
</feature>
<sequence length="99" mass="11529">MQRFQARKLPAARREKSDRREELVRLLVQTVRTKLARKHTAHGPGLHDNEGGRRLDRHVSTTMFTKLMPKRTVVGKVQRGILLPERHSNAQSDYLSYML</sequence>
<dbReference type="AlphaFoldDB" id="A0A9Q0QMH8"/>